<dbReference type="OrthoDB" id="284357at2759"/>
<evidence type="ECO:0000256" key="1">
    <source>
        <dbReference type="ARBA" id="ARBA00004572"/>
    </source>
</evidence>
<evidence type="ECO:0000256" key="2">
    <source>
        <dbReference type="ARBA" id="ARBA00010917"/>
    </source>
</evidence>
<reference evidence="11" key="1">
    <citation type="journal article" date="2016" name="Nature">
        <title>The genome of the seagrass Zostera marina reveals angiosperm adaptation to the sea.</title>
        <authorList>
            <person name="Olsen J.L."/>
            <person name="Rouze P."/>
            <person name="Verhelst B."/>
            <person name="Lin Y.-C."/>
            <person name="Bayer T."/>
            <person name="Collen J."/>
            <person name="Dattolo E."/>
            <person name="De Paoli E."/>
            <person name="Dittami S."/>
            <person name="Maumus F."/>
            <person name="Michel G."/>
            <person name="Kersting A."/>
            <person name="Lauritano C."/>
            <person name="Lohaus R."/>
            <person name="Toepel M."/>
            <person name="Tonon T."/>
            <person name="Vanneste K."/>
            <person name="Amirebrahimi M."/>
            <person name="Brakel J."/>
            <person name="Bostroem C."/>
            <person name="Chovatia M."/>
            <person name="Grimwood J."/>
            <person name="Jenkins J.W."/>
            <person name="Jueterbock A."/>
            <person name="Mraz A."/>
            <person name="Stam W.T."/>
            <person name="Tice H."/>
            <person name="Bornberg-Bauer E."/>
            <person name="Green P.J."/>
            <person name="Pearson G.A."/>
            <person name="Procaccini G."/>
            <person name="Duarte C.M."/>
            <person name="Schmutz J."/>
            <person name="Reusch T.B.H."/>
            <person name="Van de Peer Y."/>
        </authorList>
    </citation>
    <scope>NUCLEOTIDE SEQUENCE [LARGE SCALE GENOMIC DNA]</scope>
    <source>
        <strain evidence="11">cv. Finnish</strain>
    </source>
</reference>
<keyword evidence="4" id="KW-0812">Transmembrane</keyword>
<name>A0A0K9NY73_ZOSMR</name>
<evidence type="ECO:0000256" key="8">
    <source>
        <dbReference type="ARBA" id="ARBA00023128"/>
    </source>
</evidence>
<gene>
    <name evidence="10" type="ORF">ZOSMA_50G00430</name>
</gene>
<protein>
    <submittedName>
        <fullName evidence="10">Putative Mitochondrial import receptor subunit TOM7-1</fullName>
    </submittedName>
</protein>
<dbReference type="PANTHER" id="PTHR34944:SF12">
    <property type="entry name" value="IMPORT RECEPTOR SUBUNIT TOM7-1"/>
    <property type="match status" value="1"/>
</dbReference>
<sequence length="61" mass="6665">MADVGKGSSLTVFSGDFVKQWTTWGMKKAKVIAHWGFIPLIIVVGMNTEPKPHLSQLLAPV</sequence>
<evidence type="ECO:0000256" key="3">
    <source>
        <dbReference type="ARBA" id="ARBA00022448"/>
    </source>
</evidence>
<dbReference type="GO" id="GO:0030150">
    <property type="term" value="P:protein import into mitochondrial matrix"/>
    <property type="evidence" value="ECO:0007669"/>
    <property type="project" value="InterPro"/>
</dbReference>
<keyword evidence="6" id="KW-0653">Protein transport</keyword>
<dbReference type="AlphaFoldDB" id="A0A0K9NY73"/>
<comment type="similarity">
    <text evidence="2">Belongs to the Tom7 family.</text>
</comment>
<evidence type="ECO:0000256" key="5">
    <source>
        <dbReference type="ARBA" id="ARBA00022787"/>
    </source>
</evidence>
<dbReference type="PANTHER" id="PTHR34944">
    <property type="entry name" value="MITOCHONDRIAL IMPORT RECEPTOR SUBUNIT TOM7"/>
    <property type="match status" value="1"/>
</dbReference>
<keyword evidence="7" id="KW-1133">Transmembrane helix</keyword>
<comment type="subcellular location">
    <subcellularLocation>
        <location evidence="1">Mitochondrion outer membrane</location>
        <topology evidence="1">Single-pass membrane protein</topology>
    </subcellularLocation>
</comment>
<dbReference type="Proteomes" id="UP000036987">
    <property type="component" value="Unassembled WGS sequence"/>
</dbReference>
<evidence type="ECO:0000256" key="9">
    <source>
        <dbReference type="ARBA" id="ARBA00023136"/>
    </source>
</evidence>
<comment type="caution">
    <text evidence="10">The sequence shown here is derived from an EMBL/GenBank/DDBJ whole genome shotgun (WGS) entry which is preliminary data.</text>
</comment>
<keyword evidence="10" id="KW-0675">Receptor</keyword>
<keyword evidence="9" id="KW-0472">Membrane</keyword>
<organism evidence="10 11">
    <name type="scientific">Zostera marina</name>
    <name type="common">Eelgrass</name>
    <dbReference type="NCBI Taxonomy" id="29655"/>
    <lineage>
        <taxon>Eukaryota</taxon>
        <taxon>Viridiplantae</taxon>
        <taxon>Streptophyta</taxon>
        <taxon>Embryophyta</taxon>
        <taxon>Tracheophyta</taxon>
        <taxon>Spermatophyta</taxon>
        <taxon>Magnoliopsida</taxon>
        <taxon>Liliopsida</taxon>
        <taxon>Zosteraceae</taxon>
        <taxon>Zostera</taxon>
    </lineage>
</organism>
<keyword evidence="8" id="KW-0496">Mitochondrion</keyword>
<evidence type="ECO:0000313" key="11">
    <source>
        <dbReference type="Proteomes" id="UP000036987"/>
    </source>
</evidence>
<keyword evidence="5" id="KW-1000">Mitochondrion outer membrane</keyword>
<dbReference type="EMBL" id="LFYR01001452">
    <property type="protein sequence ID" value="KMZ61623.1"/>
    <property type="molecule type" value="Genomic_DNA"/>
</dbReference>
<proteinExistence type="inferred from homology"/>
<dbReference type="InterPro" id="IPR012621">
    <property type="entry name" value="Tom7"/>
</dbReference>
<evidence type="ECO:0000256" key="7">
    <source>
        <dbReference type="ARBA" id="ARBA00022989"/>
    </source>
</evidence>
<keyword evidence="3" id="KW-0813">Transport</keyword>
<evidence type="ECO:0000313" key="10">
    <source>
        <dbReference type="EMBL" id="KMZ61623.1"/>
    </source>
</evidence>
<accession>A0A0K9NY73</accession>
<dbReference type="OMA" id="IVTHYGF"/>
<keyword evidence="11" id="KW-1185">Reference proteome</keyword>
<evidence type="ECO:0000256" key="6">
    <source>
        <dbReference type="ARBA" id="ARBA00022927"/>
    </source>
</evidence>
<evidence type="ECO:0000256" key="4">
    <source>
        <dbReference type="ARBA" id="ARBA00022692"/>
    </source>
</evidence>
<dbReference type="GO" id="GO:0005742">
    <property type="term" value="C:mitochondrial outer membrane translocase complex"/>
    <property type="evidence" value="ECO:0007669"/>
    <property type="project" value="InterPro"/>
</dbReference>
<dbReference type="Pfam" id="PF08038">
    <property type="entry name" value="Tom7"/>
    <property type="match status" value="1"/>
</dbReference>